<comment type="caution">
    <text evidence="9">The sequence shown here is derived from an EMBL/GenBank/DDBJ whole genome shotgun (WGS) entry which is preliminary data.</text>
</comment>
<dbReference type="PROSITE" id="PS50005">
    <property type="entry name" value="TPR"/>
    <property type="match status" value="3"/>
</dbReference>
<dbReference type="GO" id="GO:0016560">
    <property type="term" value="P:protein import into peroxisome matrix, docking"/>
    <property type="evidence" value="ECO:0007669"/>
    <property type="project" value="TreeGrafter"/>
</dbReference>
<evidence type="ECO:0000256" key="2">
    <source>
        <dbReference type="ARBA" id="ARBA00004496"/>
    </source>
</evidence>
<dbReference type="GO" id="GO:0005778">
    <property type="term" value="C:peroxisomal membrane"/>
    <property type="evidence" value="ECO:0007669"/>
    <property type="project" value="TreeGrafter"/>
</dbReference>
<keyword evidence="7" id="KW-0576">Peroxisome</keyword>
<feature type="repeat" description="TPR" evidence="8">
    <location>
        <begin position="412"/>
        <end position="445"/>
    </location>
</feature>
<comment type="subcellular location">
    <subcellularLocation>
        <location evidence="2">Cytoplasm</location>
    </subcellularLocation>
    <subcellularLocation>
        <location evidence="1">Peroxisome</location>
    </subcellularLocation>
</comment>
<gene>
    <name evidence="9" type="ORF">O3P69_008261</name>
</gene>
<evidence type="ECO:0000256" key="6">
    <source>
        <dbReference type="ARBA" id="ARBA00022803"/>
    </source>
</evidence>
<evidence type="ECO:0000313" key="10">
    <source>
        <dbReference type="Proteomes" id="UP001487740"/>
    </source>
</evidence>
<evidence type="ECO:0000313" key="9">
    <source>
        <dbReference type="EMBL" id="KAK8381269.1"/>
    </source>
</evidence>
<evidence type="ECO:0000256" key="8">
    <source>
        <dbReference type="PROSITE-ProRule" id="PRU00339"/>
    </source>
</evidence>
<feature type="repeat" description="TPR" evidence="8">
    <location>
        <begin position="525"/>
        <end position="558"/>
    </location>
</feature>
<keyword evidence="10" id="KW-1185">Reference proteome</keyword>
<sequence length="680" mass="76805">MALRNLVDAQCGEGNALLRLTQHVTRDKALLDEGLRWPQARPPTEDGIFKSQYGPTTVGDQLVEEFMSETQQAAAAAPQAFRMDSLLQEMREIESMRARSGPMRGPGIADLASEASNWAEEYLASETHVQEMGLGGDWTKEFLDQQHALTSPDIIPDSDTRWTHEYLNDNAIDDTQGSESTKWLEEYNPQEDSELAKTANELLGTVDDPKFSNSEFMKFIKKLGEGTKSDKDGSEDLQASKGKVASSLAESWSTEFMKEQQQPHQRWGEEFVKQLAKEEEQERQRRIEVSLRKREEEVWRALTRHLHDRGPLSDGNIDSEAMTSEQKESFWETLQEEWEKMARDDDLVEHPWLTDFNSTAFQPYQDYQFEEDNPLKDHPDPLSEGKRCLEAGDLPSSVLLFEAAAQLNPENPEAWLLLGMTHAENEQDPSAIAALRRCVEIDSNNHVAWMALAASYTNESYQTLACNSLKEWIRVNPEYSHLVRGEETRKPQMMATTLASRQLIQEVQDLYISAANQRPSENIDPDVQCGLGVLFNLTGEYEKAVDCFHAALSVRPKDAKLWNKLGATLANSERSEEAIDAYRNALEISPGYIRCRYNLGISCINLGAHREAMEHFLEALNMQAAGRGLGGKESSKAVSDNIWTTLRVCLSQLDAVHLMDAVHNRDLARLNAEFSERDTS</sequence>
<dbReference type="SMART" id="SM00028">
    <property type="entry name" value="TPR"/>
    <property type="match status" value="4"/>
</dbReference>
<keyword evidence="6 8" id="KW-0802">TPR repeat</keyword>
<dbReference type="InterPro" id="IPR019734">
    <property type="entry name" value="TPR_rpt"/>
</dbReference>
<dbReference type="Pfam" id="PF13424">
    <property type="entry name" value="TPR_12"/>
    <property type="match status" value="1"/>
</dbReference>
<dbReference type="InterPro" id="IPR024111">
    <property type="entry name" value="PEX5/PEX5L"/>
</dbReference>
<protein>
    <recommendedName>
        <fullName evidence="11">Peroxisomal targeting signal 1 receptor</fullName>
    </recommendedName>
</protein>
<evidence type="ECO:0000256" key="5">
    <source>
        <dbReference type="ARBA" id="ARBA00022737"/>
    </source>
</evidence>
<keyword evidence="4" id="KW-0963">Cytoplasm</keyword>
<organism evidence="9 10">
    <name type="scientific">Scylla paramamosain</name>
    <name type="common">Mud crab</name>
    <dbReference type="NCBI Taxonomy" id="85552"/>
    <lineage>
        <taxon>Eukaryota</taxon>
        <taxon>Metazoa</taxon>
        <taxon>Ecdysozoa</taxon>
        <taxon>Arthropoda</taxon>
        <taxon>Crustacea</taxon>
        <taxon>Multicrustacea</taxon>
        <taxon>Malacostraca</taxon>
        <taxon>Eumalacostraca</taxon>
        <taxon>Eucarida</taxon>
        <taxon>Decapoda</taxon>
        <taxon>Pleocyemata</taxon>
        <taxon>Brachyura</taxon>
        <taxon>Eubrachyura</taxon>
        <taxon>Portunoidea</taxon>
        <taxon>Portunidae</taxon>
        <taxon>Portuninae</taxon>
        <taxon>Scylla</taxon>
    </lineage>
</organism>
<name>A0AAW0T1R0_SCYPA</name>
<dbReference type="InterPro" id="IPR011990">
    <property type="entry name" value="TPR-like_helical_dom_sf"/>
</dbReference>
<dbReference type="PANTHER" id="PTHR10130">
    <property type="entry name" value="PEROXISOMAL TARGETING SIGNAL 1 RECEPTOR PEX5"/>
    <property type="match status" value="1"/>
</dbReference>
<evidence type="ECO:0000256" key="3">
    <source>
        <dbReference type="ARBA" id="ARBA00005348"/>
    </source>
</evidence>
<keyword evidence="5" id="KW-0677">Repeat</keyword>
<evidence type="ECO:0000256" key="4">
    <source>
        <dbReference type="ARBA" id="ARBA00022490"/>
    </source>
</evidence>
<dbReference type="SUPFAM" id="SSF48452">
    <property type="entry name" value="TPR-like"/>
    <property type="match status" value="1"/>
</dbReference>
<proteinExistence type="inferred from homology"/>
<comment type="similarity">
    <text evidence="3">Belongs to the peroxisomal targeting signal receptor family.</text>
</comment>
<dbReference type="EMBL" id="JARAKH010000041">
    <property type="protein sequence ID" value="KAK8381268.1"/>
    <property type="molecule type" value="Genomic_DNA"/>
</dbReference>
<evidence type="ECO:0000256" key="1">
    <source>
        <dbReference type="ARBA" id="ARBA00004275"/>
    </source>
</evidence>
<reference evidence="9 10" key="1">
    <citation type="submission" date="2023-03" db="EMBL/GenBank/DDBJ databases">
        <title>High-quality genome of Scylla paramamosain provides insights in environmental adaptation.</title>
        <authorList>
            <person name="Zhang L."/>
        </authorList>
    </citation>
    <scope>NUCLEOTIDE SEQUENCE [LARGE SCALE GENOMIC DNA]</scope>
    <source>
        <strain evidence="9">LZ_2023a</strain>
        <tissue evidence="9">Muscle</tissue>
    </source>
</reference>
<feature type="repeat" description="TPR" evidence="8">
    <location>
        <begin position="559"/>
        <end position="592"/>
    </location>
</feature>
<dbReference type="PANTHER" id="PTHR10130:SF0">
    <property type="entry name" value="GH08708P"/>
    <property type="match status" value="1"/>
</dbReference>
<dbReference type="Proteomes" id="UP001487740">
    <property type="component" value="Unassembled WGS sequence"/>
</dbReference>
<evidence type="ECO:0008006" key="11">
    <source>
        <dbReference type="Google" id="ProtNLM"/>
    </source>
</evidence>
<dbReference type="AlphaFoldDB" id="A0AAW0T1R0"/>
<dbReference type="Pfam" id="PF14559">
    <property type="entry name" value="TPR_19"/>
    <property type="match status" value="1"/>
</dbReference>
<dbReference type="GO" id="GO:0005829">
    <property type="term" value="C:cytosol"/>
    <property type="evidence" value="ECO:0007669"/>
    <property type="project" value="TreeGrafter"/>
</dbReference>
<dbReference type="GO" id="GO:0005052">
    <property type="term" value="F:peroxisome matrix targeting signal-1 binding"/>
    <property type="evidence" value="ECO:0007669"/>
    <property type="project" value="TreeGrafter"/>
</dbReference>
<dbReference type="Gene3D" id="1.25.40.10">
    <property type="entry name" value="Tetratricopeptide repeat domain"/>
    <property type="match status" value="1"/>
</dbReference>
<evidence type="ECO:0000256" key="7">
    <source>
        <dbReference type="ARBA" id="ARBA00023140"/>
    </source>
</evidence>
<dbReference type="PROSITE" id="PS50293">
    <property type="entry name" value="TPR_REGION"/>
    <property type="match status" value="1"/>
</dbReference>
<dbReference type="EMBL" id="JARAKH010000041">
    <property type="protein sequence ID" value="KAK8381269.1"/>
    <property type="molecule type" value="Genomic_DNA"/>
</dbReference>
<accession>A0AAW0T1R0</accession>